<proteinExistence type="predicted"/>
<evidence type="ECO:0000313" key="1">
    <source>
        <dbReference type="EMBL" id="GAA2500376.1"/>
    </source>
</evidence>
<accession>A0ABN3MHS3</accession>
<protein>
    <submittedName>
        <fullName evidence="1">Uncharacterized protein</fullName>
    </submittedName>
</protein>
<dbReference type="RefSeq" id="WP_344384656.1">
    <property type="nucleotide sequence ID" value="NZ_BAAATA010000028.1"/>
</dbReference>
<comment type="caution">
    <text evidence="1">The sequence shown here is derived from an EMBL/GenBank/DDBJ whole genome shotgun (WGS) entry which is preliminary data.</text>
</comment>
<keyword evidence="2" id="KW-1185">Reference proteome</keyword>
<gene>
    <name evidence="1" type="ORF">GCM10010406_41090</name>
</gene>
<dbReference type="EMBL" id="BAAATA010000028">
    <property type="protein sequence ID" value="GAA2500376.1"/>
    <property type="molecule type" value="Genomic_DNA"/>
</dbReference>
<evidence type="ECO:0000313" key="2">
    <source>
        <dbReference type="Proteomes" id="UP001501358"/>
    </source>
</evidence>
<reference evidence="1 2" key="1">
    <citation type="journal article" date="2019" name="Int. J. Syst. Evol. Microbiol.">
        <title>The Global Catalogue of Microorganisms (GCM) 10K type strain sequencing project: providing services to taxonomists for standard genome sequencing and annotation.</title>
        <authorList>
            <consortium name="The Broad Institute Genomics Platform"/>
            <consortium name="The Broad Institute Genome Sequencing Center for Infectious Disease"/>
            <person name="Wu L."/>
            <person name="Ma J."/>
        </authorList>
    </citation>
    <scope>NUCLEOTIDE SEQUENCE [LARGE SCALE GENOMIC DNA]</scope>
    <source>
        <strain evidence="1 2">JCM 6307</strain>
    </source>
</reference>
<organism evidence="1 2">
    <name type="scientific">Streptomyces thermolineatus</name>
    <dbReference type="NCBI Taxonomy" id="44033"/>
    <lineage>
        <taxon>Bacteria</taxon>
        <taxon>Bacillati</taxon>
        <taxon>Actinomycetota</taxon>
        <taxon>Actinomycetes</taxon>
        <taxon>Kitasatosporales</taxon>
        <taxon>Streptomycetaceae</taxon>
        <taxon>Streptomyces</taxon>
    </lineage>
</organism>
<name>A0ABN3MHS3_9ACTN</name>
<dbReference type="Proteomes" id="UP001501358">
    <property type="component" value="Unassembled WGS sequence"/>
</dbReference>
<sequence length="245" mass="26195">MTTHWPPRRTARRPLALRVATPREPVDPACVGRRVVRRRAKGMDAGAIAAALEDAWSFSRQDSRHEDLADDVRSRAELAEWERLAQLLATAAPGTMYDPDTDDVVRAELTAEAAAAAVREARRIAARADELHALRELGTLEQAEPRDGDEAVRDALTRRSGGYVQADADAWFAHALAAHSSTTATRPPARPSPVLAHAALLAELAHLVPGAGADQLAFAGRLSTTEPEAAGVLAAFLARARSDAS</sequence>